<dbReference type="Proteomes" id="UP000308382">
    <property type="component" value="Unassembled WGS sequence"/>
</dbReference>
<organism evidence="1 2">
    <name type="scientific">Maribacter aurantiacus</name>
    <dbReference type="NCBI Taxonomy" id="1882343"/>
    <lineage>
        <taxon>Bacteria</taxon>
        <taxon>Pseudomonadati</taxon>
        <taxon>Bacteroidota</taxon>
        <taxon>Flavobacteriia</taxon>
        <taxon>Flavobacteriales</taxon>
        <taxon>Flavobacteriaceae</taxon>
        <taxon>Maribacter</taxon>
    </lineage>
</organism>
<accession>A0A5R8MAE1</accession>
<evidence type="ECO:0000313" key="1">
    <source>
        <dbReference type="EMBL" id="TLF46524.1"/>
    </source>
</evidence>
<dbReference type="EMBL" id="VBUK01000001">
    <property type="protein sequence ID" value="TLF46524.1"/>
    <property type="molecule type" value="Genomic_DNA"/>
</dbReference>
<name>A0A5R8MAE1_9FLAO</name>
<dbReference type="AlphaFoldDB" id="A0A5R8MAE1"/>
<dbReference type="RefSeq" id="WP_138256678.1">
    <property type="nucleotide sequence ID" value="NZ_VBUK01000001.1"/>
</dbReference>
<reference evidence="1 2" key="1">
    <citation type="journal article" date="2017" name="Int. J. Syst. Evol. Microbiol.">
        <title>Maripseudobacter aurantiacus gen. nov., sp. nov., a novel member of the family Flavobacteriaceae isolated from a sedimentation basin.</title>
        <authorList>
            <person name="Chen C."/>
            <person name="Su Y."/>
            <person name="Tao T."/>
            <person name="Fu G."/>
            <person name="Zhang C."/>
            <person name="Sun C."/>
            <person name="Zhang X."/>
            <person name="Wu M."/>
        </authorList>
    </citation>
    <scope>NUCLEOTIDE SEQUENCE [LARGE SCALE GENOMIC DNA]</scope>
    <source>
        <strain evidence="2">CDA4</strain>
    </source>
</reference>
<proteinExistence type="predicted"/>
<evidence type="ECO:0000313" key="2">
    <source>
        <dbReference type="Proteomes" id="UP000308382"/>
    </source>
</evidence>
<comment type="caution">
    <text evidence="1">The sequence shown here is derived from an EMBL/GenBank/DDBJ whole genome shotgun (WGS) entry which is preliminary data.</text>
</comment>
<protein>
    <submittedName>
        <fullName evidence="1">Uncharacterized protein</fullName>
    </submittedName>
</protein>
<keyword evidence="2" id="KW-1185">Reference proteome</keyword>
<sequence length="86" mass="9932">MGFVAFQKIGKGGIVLASSRKAVLRKSTGHTLLVLGILYTNSIFKTCQRKWNIFLDYNKEKRCAALVAELFYFEVMREKKHFIGWD</sequence>
<gene>
    <name evidence="1" type="ORF">FEK29_01740</name>
</gene>